<evidence type="ECO:0000256" key="2">
    <source>
        <dbReference type="ARBA" id="ARBA00005691"/>
    </source>
</evidence>
<dbReference type="PANTHER" id="PTHR43808">
    <property type="entry name" value="ACETYLORNITHINE DEACETYLASE"/>
    <property type="match status" value="1"/>
</dbReference>
<dbReference type="Gene3D" id="3.30.70.360">
    <property type="match status" value="1"/>
</dbReference>
<dbReference type="InterPro" id="IPR001261">
    <property type="entry name" value="ArgE/DapE_CS"/>
</dbReference>
<sequence>MRSGPTLTTLDILDSLVGFDSTSAKSNLPLIDWIERYLAGHGVATRRSTNAAGTKANLHAVIGPEIDGGLALSGHVDTVPVDGQDWRTDPFRLHVADGRATARGACDMKGFVASCLAAVPEIASLNLRRPVHLFISFDEEVDCDGAHVLVRDLPNGPKPAFCVIGEPSMMKPIVAHKGRLAVRGTVRGRAGHSSQPDRGVNAVHAAAETIAHIAAEARRLATEGRRVEGFEPEHSTIHVGLVEGGTILNIIPEHAAFEMEWRTVPGDDALAELDRLRAHLAGTTERWMRDVDPTSFIHLEPLNTLPPLSIAPEHPLVTLVKRCSGANDEGKVSYGTEAGIFQAAGIASIVCGPGDIAQAHKPNEWIALEQLDACDRFVRQLALSLAEGAPS</sequence>
<dbReference type="EC" id="3.5.1.16" evidence="11"/>
<keyword evidence="9" id="KW-0170">Cobalt</keyword>
<comment type="cofactor">
    <cofactor evidence="1">
        <name>Zn(2+)</name>
        <dbReference type="ChEBI" id="CHEBI:29105"/>
    </cofactor>
</comment>
<dbReference type="NCBIfam" id="TIGR01892">
    <property type="entry name" value="AcOrn-deacetyl"/>
    <property type="match status" value="1"/>
</dbReference>
<dbReference type="Proteomes" id="UP001524587">
    <property type="component" value="Unassembled WGS sequence"/>
</dbReference>
<dbReference type="PANTHER" id="PTHR43808:SF31">
    <property type="entry name" value="N-ACETYL-L-CITRULLINE DEACETYLASE"/>
    <property type="match status" value="1"/>
</dbReference>
<keyword evidence="12" id="KW-1185">Reference proteome</keyword>
<proteinExistence type="inferred from homology"/>
<comment type="similarity">
    <text evidence="2">Belongs to the peptidase M20A family. ArgE subfamily.</text>
</comment>
<reference evidence="11 12" key="1">
    <citation type="submission" date="2022-06" db="EMBL/GenBank/DDBJ databases">
        <title>Endosaccharibacter gen. nov., sp. nov., endophytic bacteria isolated from sugarcane.</title>
        <authorList>
            <person name="Pitiwittayakul N."/>
            <person name="Yukphan P."/>
            <person name="Charoenyingcharoen P."/>
            <person name="Tanasupawat S."/>
        </authorList>
    </citation>
    <scope>NUCLEOTIDE SEQUENCE [LARGE SCALE GENOMIC DNA]</scope>
    <source>
        <strain evidence="11 12">KSS8</strain>
    </source>
</reference>
<dbReference type="InterPro" id="IPR036264">
    <property type="entry name" value="Bact_exopeptidase_dim_dom"/>
</dbReference>
<dbReference type="CDD" id="cd03894">
    <property type="entry name" value="M20_ArgE"/>
    <property type="match status" value="1"/>
</dbReference>
<evidence type="ECO:0000313" key="12">
    <source>
        <dbReference type="Proteomes" id="UP001524587"/>
    </source>
</evidence>
<dbReference type="InterPro" id="IPR050072">
    <property type="entry name" value="Peptidase_M20A"/>
</dbReference>
<dbReference type="SUPFAM" id="SSF53187">
    <property type="entry name" value="Zn-dependent exopeptidases"/>
    <property type="match status" value="1"/>
</dbReference>
<keyword evidence="4" id="KW-0055">Arginine biosynthesis</keyword>
<dbReference type="InterPro" id="IPR002933">
    <property type="entry name" value="Peptidase_M20"/>
</dbReference>
<keyword evidence="5" id="KW-0028">Amino-acid biosynthesis</keyword>
<evidence type="ECO:0000256" key="6">
    <source>
        <dbReference type="ARBA" id="ARBA00022723"/>
    </source>
</evidence>
<evidence type="ECO:0000256" key="7">
    <source>
        <dbReference type="ARBA" id="ARBA00022801"/>
    </source>
</evidence>
<evidence type="ECO:0000256" key="5">
    <source>
        <dbReference type="ARBA" id="ARBA00022605"/>
    </source>
</evidence>
<dbReference type="InterPro" id="IPR011650">
    <property type="entry name" value="Peptidase_M20_dimer"/>
</dbReference>
<keyword evidence="6" id="KW-0479">Metal-binding</keyword>
<comment type="caution">
    <text evidence="11">The sequence shown here is derived from an EMBL/GenBank/DDBJ whole genome shotgun (WGS) entry which is preliminary data.</text>
</comment>
<evidence type="ECO:0000256" key="3">
    <source>
        <dbReference type="ARBA" id="ARBA00022490"/>
    </source>
</evidence>
<dbReference type="Pfam" id="PF01546">
    <property type="entry name" value="Peptidase_M20"/>
    <property type="match status" value="1"/>
</dbReference>
<dbReference type="NCBIfam" id="NF005710">
    <property type="entry name" value="PRK07522.1"/>
    <property type="match status" value="1"/>
</dbReference>
<feature type="domain" description="Peptidase M20 dimerisation" evidence="10">
    <location>
        <begin position="174"/>
        <end position="283"/>
    </location>
</feature>
<dbReference type="RefSeq" id="WP_422863216.1">
    <property type="nucleotide sequence ID" value="NZ_JAMSKV010000003.1"/>
</dbReference>
<dbReference type="EMBL" id="JAMSKV010000003">
    <property type="protein sequence ID" value="MCQ8277759.1"/>
    <property type="molecule type" value="Genomic_DNA"/>
</dbReference>
<dbReference type="PROSITE" id="PS00758">
    <property type="entry name" value="ARGE_DAPE_CPG2_1"/>
    <property type="match status" value="1"/>
</dbReference>
<keyword evidence="3" id="KW-0963">Cytoplasm</keyword>
<dbReference type="Pfam" id="PF07687">
    <property type="entry name" value="M20_dimer"/>
    <property type="match status" value="1"/>
</dbReference>
<dbReference type="Gene3D" id="3.40.630.10">
    <property type="entry name" value="Zn peptidases"/>
    <property type="match status" value="1"/>
</dbReference>
<evidence type="ECO:0000259" key="10">
    <source>
        <dbReference type="Pfam" id="PF07687"/>
    </source>
</evidence>
<evidence type="ECO:0000256" key="1">
    <source>
        <dbReference type="ARBA" id="ARBA00001947"/>
    </source>
</evidence>
<evidence type="ECO:0000313" key="11">
    <source>
        <dbReference type="EMBL" id="MCQ8277759.1"/>
    </source>
</evidence>
<organism evidence="11 12">
    <name type="scientific">Endosaccharibacter trunci</name>
    <dbReference type="NCBI Taxonomy" id="2812733"/>
    <lineage>
        <taxon>Bacteria</taxon>
        <taxon>Pseudomonadati</taxon>
        <taxon>Pseudomonadota</taxon>
        <taxon>Alphaproteobacteria</taxon>
        <taxon>Acetobacterales</taxon>
        <taxon>Acetobacteraceae</taxon>
        <taxon>Endosaccharibacter</taxon>
    </lineage>
</organism>
<keyword evidence="8" id="KW-0862">Zinc</keyword>
<accession>A0ABT1W4F4</accession>
<dbReference type="SUPFAM" id="SSF55031">
    <property type="entry name" value="Bacterial exopeptidase dimerisation domain"/>
    <property type="match status" value="1"/>
</dbReference>
<gene>
    <name evidence="11" type="primary">argE</name>
    <name evidence="11" type="ORF">NFI95_04775</name>
</gene>
<evidence type="ECO:0000256" key="4">
    <source>
        <dbReference type="ARBA" id="ARBA00022571"/>
    </source>
</evidence>
<dbReference type="GO" id="GO:0008777">
    <property type="term" value="F:acetylornithine deacetylase activity"/>
    <property type="evidence" value="ECO:0007669"/>
    <property type="project" value="UniProtKB-EC"/>
</dbReference>
<dbReference type="InterPro" id="IPR010169">
    <property type="entry name" value="AcOrn-deacetyl"/>
</dbReference>
<protein>
    <submittedName>
        <fullName evidence="11">Acetylornithine deacetylase</fullName>
        <ecNumber evidence="11">3.5.1.16</ecNumber>
    </submittedName>
</protein>
<name>A0ABT1W4F4_9PROT</name>
<keyword evidence="7 11" id="KW-0378">Hydrolase</keyword>
<evidence type="ECO:0000256" key="8">
    <source>
        <dbReference type="ARBA" id="ARBA00022833"/>
    </source>
</evidence>
<evidence type="ECO:0000256" key="9">
    <source>
        <dbReference type="ARBA" id="ARBA00023285"/>
    </source>
</evidence>